<feature type="chain" id="PRO_5045778575" evidence="2">
    <location>
        <begin position="25"/>
        <end position="194"/>
    </location>
</feature>
<dbReference type="EMBL" id="CP094326">
    <property type="protein sequence ID" value="UNY98331.1"/>
    <property type="molecule type" value="Genomic_DNA"/>
</dbReference>
<evidence type="ECO:0000256" key="2">
    <source>
        <dbReference type="SAM" id="SignalP"/>
    </source>
</evidence>
<proteinExistence type="predicted"/>
<organism evidence="3 4">
    <name type="scientific">Zhouia spongiae</name>
    <dbReference type="NCBI Taxonomy" id="2202721"/>
    <lineage>
        <taxon>Bacteria</taxon>
        <taxon>Pseudomonadati</taxon>
        <taxon>Bacteroidota</taxon>
        <taxon>Flavobacteriia</taxon>
        <taxon>Flavobacteriales</taxon>
        <taxon>Flavobacteriaceae</taxon>
        <taxon>Zhouia</taxon>
    </lineage>
</organism>
<name>A0ABY3YLG2_9FLAO</name>
<feature type="signal peptide" evidence="2">
    <location>
        <begin position="1"/>
        <end position="24"/>
    </location>
</feature>
<protein>
    <submittedName>
        <fullName evidence="3">Conjugal transfer protein</fullName>
    </submittedName>
</protein>
<dbReference type="RefSeq" id="WP_242936738.1">
    <property type="nucleotide sequence ID" value="NZ_CP094326.1"/>
</dbReference>
<evidence type="ECO:0000313" key="4">
    <source>
        <dbReference type="Proteomes" id="UP000829476"/>
    </source>
</evidence>
<dbReference type="Proteomes" id="UP000829476">
    <property type="component" value="Chromosome"/>
</dbReference>
<keyword evidence="4" id="KW-1185">Reference proteome</keyword>
<evidence type="ECO:0000256" key="1">
    <source>
        <dbReference type="SAM" id="Coils"/>
    </source>
</evidence>
<reference evidence="3 4" key="1">
    <citation type="journal article" date="2018" name="Int. J. Syst. Evol. Microbiol.">
        <title>Zhouia spongiae sp. nov., isolated from a marine sponge.</title>
        <authorList>
            <person name="Zhuang L."/>
            <person name="Lin B."/>
            <person name="Qin F."/>
            <person name="Luo L."/>
        </authorList>
    </citation>
    <scope>NUCLEOTIDE SEQUENCE [LARGE SCALE GENOMIC DNA]</scope>
    <source>
        <strain evidence="3 4">HN-Y44</strain>
    </source>
</reference>
<keyword evidence="1" id="KW-0175">Coiled coil</keyword>
<feature type="coiled-coil region" evidence="1">
    <location>
        <begin position="56"/>
        <end position="86"/>
    </location>
</feature>
<sequence>MKTKIRRSLLLLFLMLLIAGDTSAQGLPVYDNTNFISLAKQLIESAKQTSQLIKTVDFLKQQKERIEKVNNAIKQLRAVQEIVQNNQQLYELVRTDLKEILSSQYIRAKEIDQVSMAFNSIIITSLEELSFMQQLLKSNYLEMTDAERLSLLEAQKMRSREMVAEIKLKRKRYQSIIAFRKLQDQVNNRANNYE</sequence>
<keyword evidence="2" id="KW-0732">Signal</keyword>
<gene>
    <name evidence="3" type="ORF">MQE36_14745</name>
</gene>
<evidence type="ECO:0000313" key="3">
    <source>
        <dbReference type="EMBL" id="UNY98331.1"/>
    </source>
</evidence>
<accession>A0ABY3YLG2</accession>